<accession>A0ABS5W4S6</accession>
<dbReference type="Pfam" id="PF09130">
    <property type="entry name" value="DUF1932"/>
    <property type="match status" value="1"/>
</dbReference>
<keyword evidence="1" id="KW-0560">Oxidoreductase</keyword>
<keyword evidence="5" id="KW-1185">Reference proteome</keyword>
<protein>
    <submittedName>
        <fullName evidence="4">DUF1932 domain-containing protein</fullName>
    </submittedName>
</protein>
<feature type="domain" description="Phosphogluconate dehydrogenase NAD-binding putative C-terminal" evidence="3">
    <location>
        <begin position="194"/>
        <end position="264"/>
    </location>
</feature>
<dbReference type="RefSeq" id="WP_214536380.1">
    <property type="nucleotide sequence ID" value="NZ_JAHFVK010000002.1"/>
</dbReference>
<evidence type="ECO:0000259" key="3">
    <source>
        <dbReference type="Pfam" id="PF09130"/>
    </source>
</evidence>
<dbReference type="InterPro" id="IPR015814">
    <property type="entry name" value="Pgluconate_DH_NAD-bd_C"/>
</dbReference>
<dbReference type="InterPro" id="IPR008927">
    <property type="entry name" value="6-PGluconate_DH-like_C_sf"/>
</dbReference>
<dbReference type="SUPFAM" id="SSF51735">
    <property type="entry name" value="NAD(P)-binding Rossmann-fold domains"/>
    <property type="match status" value="1"/>
</dbReference>
<comment type="caution">
    <text evidence="4">The sequence shown here is derived from an EMBL/GenBank/DDBJ whole genome shotgun (WGS) entry which is preliminary data.</text>
</comment>
<dbReference type="PIRSF" id="PIRSF000103">
    <property type="entry name" value="HIBADH"/>
    <property type="match status" value="1"/>
</dbReference>
<organism evidence="4 5">
    <name type="scientific">Croceibacterium selenioxidans</name>
    <dbReference type="NCBI Taxonomy" id="2838833"/>
    <lineage>
        <taxon>Bacteria</taxon>
        <taxon>Pseudomonadati</taxon>
        <taxon>Pseudomonadota</taxon>
        <taxon>Alphaproteobacteria</taxon>
        <taxon>Sphingomonadales</taxon>
        <taxon>Erythrobacteraceae</taxon>
        <taxon>Croceibacterium</taxon>
    </lineage>
</organism>
<feature type="domain" description="6-phosphogluconate dehydrogenase NADP-binding" evidence="2">
    <location>
        <begin position="13"/>
        <end position="125"/>
    </location>
</feature>
<dbReference type="SUPFAM" id="SSF48179">
    <property type="entry name" value="6-phosphogluconate dehydrogenase C-terminal domain-like"/>
    <property type="match status" value="1"/>
</dbReference>
<gene>
    <name evidence="4" type="ORF">KK137_10455</name>
</gene>
<dbReference type="Pfam" id="PF03446">
    <property type="entry name" value="NAD_binding_2"/>
    <property type="match status" value="1"/>
</dbReference>
<sequence length="269" mass="28283">MSDSNAPSPAPRVALIGFGEAGEGFASAGHWGGRARGWDIKPDRREIMARYGVETANDARGALEGAGIAISLVTADAALAAATECAPLLGTGAVWCDMNSIAPDTKQAAARIVEAAGGRYVDVAVMAPINRDLAVPLLVSGPHGVAAEKLLRDIGFTNVRVVGEEVGRASSIKLIRSVMVKGIEALSDECAAAARAAGVFDEVVASLDASDKKRGWADQIAYNLERMHLHGVRRAAEMEESARTLEALGVEPLMTRNTAERQRRAAERT</sequence>
<evidence type="ECO:0000256" key="1">
    <source>
        <dbReference type="ARBA" id="ARBA00023002"/>
    </source>
</evidence>
<proteinExistence type="predicted"/>
<name>A0ABS5W4S6_9SPHN</name>
<evidence type="ECO:0000313" key="4">
    <source>
        <dbReference type="EMBL" id="MBT2134756.1"/>
    </source>
</evidence>
<dbReference type="Gene3D" id="1.10.1040.10">
    <property type="entry name" value="N-(1-d-carboxylethyl)-l-norvaline Dehydrogenase, domain 2"/>
    <property type="match status" value="1"/>
</dbReference>
<dbReference type="InterPro" id="IPR036291">
    <property type="entry name" value="NAD(P)-bd_dom_sf"/>
</dbReference>
<evidence type="ECO:0000259" key="2">
    <source>
        <dbReference type="Pfam" id="PF03446"/>
    </source>
</evidence>
<reference evidence="4 5" key="1">
    <citation type="submission" date="2021-05" db="EMBL/GenBank/DDBJ databases">
        <title>Croceibacterium sp. LX-88 genome sequence.</title>
        <authorList>
            <person name="Luo X."/>
        </authorList>
    </citation>
    <scope>NUCLEOTIDE SEQUENCE [LARGE SCALE GENOMIC DNA]</scope>
    <source>
        <strain evidence="4 5">LX-88</strain>
    </source>
</reference>
<dbReference type="InterPro" id="IPR006115">
    <property type="entry name" value="6PGDH_NADP-bd"/>
</dbReference>
<dbReference type="Proteomes" id="UP000811255">
    <property type="component" value="Unassembled WGS sequence"/>
</dbReference>
<dbReference type="Gene3D" id="3.40.50.720">
    <property type="entry name" value="NAD(P)-binding Rossmann-like Domain"/>
    <property type="match status" value="1"/>
</dbReference>
<dbReference type="InterPro" id="IPR013328">
    <property type="entry name" value="6PGD_dom2"/>
</dbReference>
<evidence type="ECO:0000313" key="5">
    <source>
        <dbReference type="Proteomes" id="UP000811255"/>
    </source>
</evidence>
<dbReference type="EMBL" id="JAHFVK010000002">
    <property type="protein sequence ID" value="MBT2134756.1"/>
    <property type="molecule type" value="Genomic_DNA"/>
</dbReference>
<dbReference type="InterPro" id="IPR015815">
    <property type="entry name" value="HIBADH-related"/>
</dbReference>